<dbReference type="RefSeq" id="WP_073091382.1">
    <property type="nucleotide sequence ID" value="NZ_FRBC01000023.1"/>
</dbReference>
<dbReference type="Proteomes" id="UP000184263">
    <property type="component" value="Unassembled WGS sequence"/>
</dbReference>
<reference evidence="1 2" key="1">
    <citation type="submission" date="2016-11" db="EMBL/GenBank/DDBJ databases">
        <authorList>
            <person name="Jaros S."/>
            <person name="Januszkiewicz K."/>
            <person name="Wedrychowicz H."/>
        </authorList>
    </citation>
    <scope>NUCLEOTIDE SEQUENCE [LARGE SCALE GENOMIC DNA]</scope>
    <source>
        <strain evidence="1 2">HD4</strain>
    </source>
</reference>
<dbReference type="OrthoDB" id="358525at2"/>
<evidence type="ECO:0000313" key="2">
    <source>
        <dbReference type="Proteomes" id="UP000184263"/>
    </source>
</evidence>
<evidence type="ECO:0000313" key="1">
    <source>
        <dbReference type="EMBL" id="SHK90194.1"/>
    </source>
</evidence>
<organism evidence="1 2">
    <name type="scientific">Selenomonas ruminantium</name>
    <dbReference type="NCBI Taxonomy" id="971"/>
    <lineage>
        <taxon>Bacteria</taxon>
        <taxon>Bacillati</taxon>
        <taxon>Bacillota</taxon>
        <taxon>Negativicutes</taxon>
        <taxon>Selenomonadales</taxon>
        <taxon>Selenomonadaceae</taxon>
        <taxon>Selenomonas</taxon>
    </lineage>
</organism>
<name>A0A1M6W8V6_SELRU</name>
<accession>A0A1M6W8V6</accession>
<sequence>MIDIAEDKGRAKIHTEFGEDFAEKHQAGLTVMEGGEHWFHTEEQMAFLDAWIRSGGNIMQEE</sequence>
<dbReference type="AlphaFoldDB" id="A0A1M6W8V6"/>
<gene>
    <name evidence="1" type="ORF">SAMN05216582_12334</name>
</gene>
<dbReference type="EMBL" id="FRBC01000023">
    <property type="protein sequence ID" value="SHK90194.1"/>
    <property type="molecule type" value="Genomic_DNA"/>
</dbReference>
<proteinExistence type="predicted"/>
<protein>
    <submittedName>
        <fullName evidence="1">Uncharacterized protein</fullName>
    </submittedName>
</protein>